<dbReference type="GO" id="GO:0006352">
    <property type="term" value="P:DNA-templated transcription initiation"/>
    <property type="evidence" value="ECO:0007669"/>
    <property type="project" value="InterPro"/>
</dbReference>
<evidence type="ECO:0000256" key="5">
    <source>
        <dbReference type="ARBA" id="ARBA00023163"/>
    </source>
</evidence>
<keyword evidence="3" id="KW-0731">Sigma factor</keyword>
<feature type="domain" description="RNA polymerase sigma factor 70 region 4 type 2" evidence="7">
    <location>
        <begin position="141"/>
        <end position="191"/>
    </location>
</feature>
<dbReference type="InterPro" id="IPR013324">
    <property type="entry name" value="RNA_pol_sigma_r3/r4-like"/>
</dbReference>
<sequence length="200" mass="23223">MNQTGTDYDYSHSSMTRSPNQILDELLVLKCQDGDIKAFKTLVSRWHNRLRRHAWYLTQDWEAAGDIVQDAWLDIIRTIRRLKDPSSFRNWAYRIVANKATDWVRRKQRQRTLWTEIAHQKKSAGDSTAQQGNKSHVQSIIQQGIKALSTSSQQILSMKYMDHMSTQEIAQALGIPVGTVKSRLHHAREQLKQVIQRSEL</sequence>
<evidence type="ECO:0000256" key="4">
    <source>
        <dbReference type="ARBA" id="ARBA00023125"/>
    </source>
</evidence>
<evidence type="ECO:0000259" key="7">
    <source>
        <dbReference type="Pfam" id="PF08281"/>
    </source>
</evidence>
<dbReference type="InterPro" id="IPR014284">
    <property type="entry name" value="RNA_pol_sigma-70_dom"/>
</dbReference>
<dbReference type="CDD" id="cd06171">
    <property type="entry name" value="Sigma70_r4"/>
    <property type="match status" value="1"/>
</dbReference>
<reference evidence="8 9" key="1">
    <citation type="submission" date="2019-03" db="EMBL/GenBank/DDBJ databases">
        <title>Deep-cultivation of Planctomycetes and their phenomic and genomic characterization uncovers novel biology.</title>
        <authorList>
            <person name="Wiegand S."/>
            <person name="Jogler M."/>
            <person name="Boedeker C."/>
            <person name="Pinto D."/>
            <person name="Vollmers J."/>
            <person name="Rivas-Marin E."/>
            <person name="Kohn T."/>
            <person name="Peeters S.H."/>
            <person name="Heuer A."/>
            <person name="Rast P."/>
            <person name="Oberbeckmann S."/>
            <person name="Bunk B."/>
            <person name="Jeske O."/>
            <person name="Meyerdierks A."/>
            <person name="Storesund J.E."/>
            <person name="Kallscheuer N."/>
            <person name="Luecker S."/>
            <person name="Lage O.M."/>
            <person name="Pohl T."/>
            <person name="Merkel B.J."/>
            <person name="Hornburger P."/>
            <person name="Mueller R.-W."/>
            <person name="Bruemmer F."/>
            <person name="Labrenz M."/>
            <person name="Spormann A.M."/>
            <person name="Op den Camp H."/>
            <person name="Overmann J."/>
            <person name="Amann R."/>
            <person name="Jetten M.S.M."/>
            <person name="Mascher T."/>
            <person name="Medema M.H."/>
            <person name="Devos D.P."/>
            <person name="Kaster A.-K."/>
            <person name="Ovreas L."/>
            <person name="Rohde M."/>
            <person name="Galperin M.Y."/>
            <person name="Jogler C."/>
        </authorList>
    </citation>
    <scope>NUCLEOTIDE SEQUENCE [LARGE SCALE GENOMIC DNA]</scope>
    <source>
        <strain evidence="8 9">V144</strain>
    </source>
</reference>
<dbReference type="InterPro" id="IPR007627">
    <property type="entry name" value="RNA_pol_sigma70_r2"/>
</dbReference>
<evidence type="ECO:0000259" key="6">
    <source>
        <dbReference type="Pfam" id="PF04542"/>
    </source>
</evidence>
<dbReference type="NCBIfam" id="TIGR02937">
    <property type="entry name" value="sigma70-ECF"/>
    <property type="match status" value="1"/>
</dbReference>
<dbReference type="Pfam" id="PF08281">
    <property type="entry name" value="Sigma70_r4_2"/>
    <property type="match status" value="1"/>
</dbReference>
<dbReference type="Proteomes" id="UP000318704">
    <property type="component" value="Chromosome"/>
</dbReference>
<dbReference type="InterPro" id="IPR013325">
    <property type="entry name" value="RNA_pol_sigma_r2"/>
</dbReference>
<dbReference type="Pfam" id="PF04542">
    <property type="entry name" value="Sigma70_r2"/>
    <property type="match status" value="1"/>
</dbReference>
<keyword evidence="2" id="KW-0805">Transcription regulation</keyword>
<dbReference type="GO" id="GO:0016987">
    <property type="term" value="F:sigma factor activity"/>
    <property type="evidence" value="ECO:0007669"/>
    <property type="project" value="UniProtKB-KW"/>
</dbReference>
<feature type="domain" description="RNA polymerase sigma-70 region 2" evidence="6">
    <location>
        <begin position="42"/>
        <end position="109"/>
    </location>
</feature>
<dbReference type="InterPro" id="IPR013249">
    <property type="entry name" value="RNA_pol_sigma70_r4_t2"/>
</dbReference>
<evidence type="ECO:0000256" key="2">
    <source>
        <dbReference type="ARBA" id="ARBA00023015"/>
    </source>
</evidence>
<protein>
    <submittedName>
        <fullName evidence="8">ECF RNA polymerase sigma-E factor</fullName>
    </submittedName>
</protein>
<dbReference type="InterPro" id="IPR036388">
    <property type="entry name" value="WH-like_DNA-bd_sf"/>
</dbReference>
<evidence type="ECO:0000313" key="8">
    <source>
        <dbReference type="EMBL" id="QDT98376.1"/>
    </source>
</evidence>
<accession>A0A517VZE2</accession>
<evidence type="ECO:0000313" key="9">
    <source>
        <dbReference type="Proteomes" id="UP000318704"/>
    </source>
</evidence>
<dbReference type="InterPro" id="IPR039425">
    <property type="entry name" value="RNA_pol_sigma-70-like"/>
</dbReference>
<dbReference type="Gene3D" id="1.10.1740.10">
    <property type="match status" value="1"/>
</dbReference>
<organism evidence="8 9">
    <name type="scientific">Gimesia aquarii</name>
    <dbReference type="NCBI Taxonomy" id="2527964"/>
    <lineage>
        <taxon>Bacteria</taxon>
        <taxon>Pseudomonadati</taxon>
        <taxon>Planctomycetota</taxon>
        <taxon>Planctomycetia</taxon>
        <taxon>Planctomycetales</taxon>
        <taxon>Planctomycetaceae</taxon>
        <taxon>Gimesia</taxon>
    </lineage>
</organism>
<keyword evidence="5" id="KW-0804">Transcription</keyword>
<dbReference type="PANTHER" id="PTHR43133">
    <property type="entry name" value="RNA POLYMERASE ECF-TYPE SIGMA FACTO"/>
    <property type="match status" value="1"/>
</dbReference>
<keyword evidence="4" id="KW-0238">DNA-binding</keyword>
<dbReference type="AlphaFoldDB" id="A0A517VZE2"/>
<proteinExistence type="inferred from homology"/>
<dbReference type="KEGG" id="gaw:V144x_38620"/>
<comment type="similarity">
    <text evidence="1">Belongs to the sigma-70 factor family. ECF subfamily.</text>
</comment>
<gene>
    <name evidence="8" type="primary">rpoE_2</name>
    <name evidence="8" type="ORF">V144x_38620</name>
</gene>
<evidence type="ECO:0000256" key="1">
    <source>
        <dbReference type="ARBA" id="ARBA00010641"/>
    </source>
</evidence>
<dbReference type="GO" id="GO:0003677">
    <property type="term" value="F:DNA binding"/>
    <property type="evidence" value="ECO:0007669"/>
    <property type="project" value="UniProtKB-KW"/>
</dbReference>
<dbReference type="PANTHER" id="PTHR43133:SF8">
    <property type="entry name" value="RNA POLYMERASE SIGMA FACTOR HI_1459-RELATED"/>
    <property type="match status" value="1"/>
</dbReference>
<dbReference type="EMBL" id="CP037920">
    <property type="protein sequence ID" value="QDT98376.1"/>
    <property type="molecule type" value="Genomic_DNA"/>
</dbReference>
<dbReference type="SUPFAM" id="SSF88946">
    <property type="entry name" value="Sigma2 domain of RNA polymerase sigma factors"/>
    <property type="match status" value="1"/>
</dbReference>
<evidence type="ECO:0000256" key="3">
    <source>
        <dbReference type="ARBA" id="ARBA00023082"/>
    </source>
</evidence>
<dbReference type="SUPFAM" id="SSF88659">
    <property type="entry name" value="Sigma3 and sigma4 domains of RNA polymerase sigma factors"/>
    <property type="match status" value="1"/>
</dbReference>
<dbReference type="Gene3D" id="1.10.10.10">
    <property type="entry name" value="Winged helix-like DNA-binding domain superfamily/Winged helix DNA-binding domain"/>
    <property type="match status" value="1"/>
</dbReference>
<name>A0A517VZE2_9PLAN</name>